<evidence type="ECO:0000313" key="13">
    <source>
        <dbReference type="Proteomes" id="UP000178076"/>
    </source>
</evidence>
<dbReference type="SUPFAM" id="SSF52374">
    <property type="entry name" value="Nucleotidylyl transferase"/>
    <property type="match status" value="1"/>
</dbReference>
<dbReference type="GO" id="GO:0006431">
    <property type="term" value="P:methionyl-tRNA aminoacylation"/>
    <property type="evidence" value="ECO:0007669"/>
    <property type="project" value="InterPro"/>
</dbReference>
<dbReference type="GO" id="GO:0005524">
    <property type="term" value="F:ATP binding"/>
    <property type="evidence" value="ECO:0007669"/>
    <property type="project" value="UniProtKB-KW"/>
</dbReference>
<dbReference type="Gene3D" id="1.10.730.10">
    <property type="entry name" value="Isoleucyl-tRNA Synthetase, Domain 1"/>
    <property type="match status" value="1"/>
</dbReference>
<feature type="domain" description="Methionyl/Leucyl tRNA synthetase" evidence="11">
    <location>
        <begin position="2"/>
        <end position="132"/>
    </location>
</feature>
<keyword evidence="4 10" id="KW-0436">Ligase</keyword>
<dbReference type="SUPFAM" id="SSF47323">
    <property type="entry name" value="Anticodon-binding domain of a subclass of class I aminoacyl-tRNA synthetases"/>
    <property type="match status" value="1"/>
</dbReference>
<dbReference type="FunFam" id="2.170.220.10:FF:000003">
    <property type="entry name" value="Methionine--tRNA ligase"/>
    <property type="match status" value="1"/>
</dbReference>
<evidence type="ECO:0000256" key="10">
    <source>
        <dbReference type="RuleBase" id="RU363039"/>
    </source>
</evidence>
<dbReference type="InterPro" id="IPR015413">
    <property type="entry name" value="Methionyl/Leucyl_tRNA_Synth"/>
</dbReference>
<dbReference type="Gene3D" id="2.170.220.10">
    <property type="match status" value="1"/>
</dbReference>
<evidence type="ECO:0000256" key="9">
    <source>
        <dbReference type="ARBA" id="ARBA00030904"/>
    </source>
</evidence>
<evidence type="ECO:0000256" key="3">
    <source>
        <dbReference type="ARBA" id="ARBA00018753"/>
    </source>
</evidence>
<protein>
    <recommendedName>
        <fullName evidence="3">Methionine--tRNA ligase</fullName>
        <ecNumber evidence="2">6.1.1.10</ecNumber>
    </recommendedName>
    <alternativeName>
        <fullName evidence="9">Methionyl-tRNA synthetase</fullName>
    </alternativeName>
</protein>
<dbReference type="NCBIfam" id="TIGR00398">
    <property type="entry name" value="metG"/>
    <property type="match status" value="1"/>
</dbReference>
<dbReference type="PANTHER" id="PTHR43326">
    <property type="entry name" value="METHIONYL-TRNA SYNTHETASE"/>
    <property type="match status" value="1"/>
</dbReference>
<sequence>MPHVGNLYTTLAADILARYYRIKLGPEHVFFTVGTDEHGQKVAESAVAAGLEPQAFADSMVPHFKDAWDLANIAYDAFVRTTDEGHITFVNEIFQKISDAGYVYKGIYEGLYCVGCEKFITESEVVNGRCPLHPNKDLIHQKEENYFFKLSTFVPELLKRIEQGDYAILPASRKAEIVSRLQQGVDDISISRESVSWGIPLPWDQSHTFYVWVEALFNYYTVTRFIPGREKFWPITVHLLGKDIIWFHAVIWQALLLAAGLDLPKIVFAHGFFTIDGQKISKSLGNVIAPGDLVARYSADGTRYLLMSAYHFGNDGDLALSKFDETYNADLAHGLGNLVARTARLAEGQSGAKKPAAFSLNVAEHVENFCFAEALEDVWSRISAADKYLNKHEPWKNPSKKADIMPHVVKELAQIGYDLQPFLPETSEKILEQFCSRKMQTVPSYFPRLS</sequence>
<reference evidence="12 13" key="1">
    <citation type="journal article" date="2016" name="Nat. Commun.">
        <title>Thousands of microbial genomes shed light on interconnected biogeochemical processes in an aquifer system.</title>
        <authorList>
            <person name="Anantharaman K."/>
            <person name="Brown C.T."/>
            <person name="Hug L.A."/>
            <person name="Sharon I."/>
            <person name="Castelle C.J."/>
            <person name="Probst A.J."/>
            <person name="Thomas B.C."/>
            <person name="Singh A."/>
            <person name="Wilkins M.J."/>
            <person name="Karaoz U."/>
            <person name="Brodie E.L."/>
            <person name="Williams K.H."/>
            <person name="Hubbard S.S."/>
            <person name="Banfield J.F."/>
        </authorList>
    </citation>
    <scope>NUCLEOTIDE SEQUENCE [LARGE SCALE GENOMIC DNA]</scope>
</reference>
<evidence type="ECO:0000256" key="5">
    <source>
        <dbReference type="ARBA" id="ARBA00022741"/>
    </source>
</evidence>
<dbReference type="Proteomes" id="UP000178076">
    <property type="component" value="Unassembled WGS sequence"/>
</dbReference>
<evidence type="ECO:0000256" key="2">
    <source>
        <dbReference type="ARBA" id="ARBA00012838"/>
    </source>
</evidence>
<dbReference type="PANTHER" id="PTHR43326:SF1">
    <property type="entry name" value="METHIONINE--TRNA LIGASE, MITOCHONDRIAL"/>
    <property type="match status" value="1"/>
</dbReference>
<comment type="function">
    <text evidence="1">Is required not only for elongation of protein synthesis but also for the initiation of all mRNA translation through initiator tRNA(fMet) aminoacylation.</text>
</comment>
<dbReference type="InterPro" id="IPR014729">
    <property type="entry name" value="Rossmann-like_a/b/a_fold"/>
</dbReference>
<comment type="caution">
    <text evidence="12">The sequence shown here is derived from an EMBL/GenBank/DDBJ whole genome shotgun (WGS) entry which is preliminary data.</text>
</comment>
<dbReference type="InterPro" id="IPR023457">
    <property type="entry name" value="Met-tRNA_synth_2"/>
</dbReference>
<keyword evidence="8 10" id="KW-0030">Aminoacyl-tRNA synthetase</keyword>
<dbReference type="EMBL" id="MGAD01000013">
    <property type="protein sequence ID" value="OGK38642.1"/>
    <property type="molecule type" value="Genomic_DNA"/>
</dbReference>
<keyword evidence="5 10" id="KW-0547">Nucleotide-binding</keyword>
<organism evidence="12 13">
    <name type="scientific">Candidatus Roizmanbacteria bacterium RIFCSPHIGHO2_12_FULL_42_10</name>
    <dbReference type="NCBI Taxonomy" id="1802053"/>
    <lineage>
        <taxon>Bacteria</taxon>
        <taxon>Candidatus Roizmaniibacteriota</taxon>
    </lineage>
</organism>
<dbReference type="InterPro" id="IPR014758">
    <property type="entry name" value="Met-tRNA_synth"/>
</dbReference>
<dbReference type="InterPro" id="IPR009080">
    <property type="entry name" value="tRNAsynth_Ia_anticodon-bd"/>
</dbReference>
<keyword evidence="6 10" id="KW-0067">ATP-binding</keyword>
<comment type="similarity">
    <text evidence="10">Belongs to the class-I aminoacyl-tRNA synthetase family.</text>
</comment>
<gene>
    <name evidence="12" type="ORF">A3F32_02440</name>
</gene>
<dbReference type="Pfam" id="PF09334">
    <property type="entry name" value="tRNA-synt_1g"/>
    <property type="match status" value="2"/>
</dbReference>
<evidence type="ECO:0000256" key="4">
    <source>
        <dbReference type="ARBA" id="ARBA00022598"/>
    </source>
</evidence>
<evidence type="ECO:0000256" key="6">
    <source>
        <dbReference type="ARBA" id="ARBA00022840"/>
    </source>
</evidence>
<dbReference type="InterPro" id="IPR033911">
    <property type="entry name" value="MetRS_core"/>
</dbReference>
<evidence type="ECO:0000259" key="11">
    <source>
        <dbReference type="Pfam" id="PF09334"/>
    </source>
</evidence>
<keyword evidence="7 10" id="KW-0648">Protein biosynthesis</keyword>
<evidence type="ECO:0000256" key="8">
    <source>
        <dbReference type="ARBA" id="ARBA00023146"/>
    </source>
</evidence>
<evidence type="ECO:0000256" key="7">
    <source>
        <dbReference type="ARBA" id="ARBA00022917"/>
    </source>
</evidence>
<dbReference type="Gene3D" id="3.40.50.620">
    <property type="entry name" value="HUPs"/>
    <property type="match status" value="1"/>
</dbReference>
<proteinExistence type="inferred from homology"/>
<dbReference type="AlphaFoldDB" id="A0A1F7I5W1"/>
<evidence type="ECO:0000256" key="1">
    <source>
        <dbReference type="ARBA" id="ARBA00003314"/>
    </source>
</evidence>
<accession>A0A1F7I5W1</accession>
<feature type="domain" description="Methionyl/Leucyl tRNA synthetase" evidence="11">
    <location>
        <begin position="140"/>
        <end position="342"/>
    </location>
</feature>
<dbReference type="PRINTS" id="PR01041">
    <property type="entry name" value="TRNASYNTHMET"/>
</dbReference>
<dbReference type="EC" id="6.1.1.10" evidence="2"/>
<dbReference type="GO" id="GO:0004825">
    <property type="term" value="F:methionine-tRNA ligase activity"/>
    <property type="evidence" value="ECO:0007669"/>
    <property type="project" value="UniProtKB-EC"/>
</dbReference>
<evidence type="ECO:0000313" key="12">
    <source>
        <dbReference type="EMBL" id="OGK38642.1"/>
    </source>
</evidence>
<name>A0A1F7I5W1_9BACT</name>